<dbReference type="SUPFAM" id="SSF52540">
    <property type="entry name" value="P-loop containing nucleoside triphosphate hydrolases"/>
    <property type="match status" value="1"/>
</dbReference>
<evidence type="ECO:0000256" key="14">
    <source>
        <dbReference type="PIRNR" id="PIRNR006135"/>
    </source>
</evidence>
<feature type="active site" description="GMP-histidine intermediate" evidence="15">
    <location>
        <position position="57"/>
    </location>
</feature>
<evidence type="ECO:0000256" key="12">
    <source>
        <dbReference type="ARBA" id="ARBA00022840"/>
    </source>
</evidence>
<dbReference type="Pfam" id="PF02283">
    <property type="entry name" value="CobU"/>
    <property type="match status" value="1"/>
</dbReference>
<dbReference type="GO" id="GO:0009236">
    <property type="term" value="P:cobalamin biosynthetic process"/>
    <property type="evidence" value="ECO:0007669"/>
    <property type="project" value="UniProtKB-UniRule"/>
</dbReference>
<dbReference type="KEGG" id="bid:Bind_3597"/>
<organism evidence="17 18">
    <name type="scientific">Beijerinckia indica subsp. indica (strain ATCC 9039 / DSM 1715 / NCIMB 8712)</name>
    <dbReference type="NCBI Taxonomy" id="395963"/>
    <lineage>
        <taxon>Bacteria</taxon>
        <taxon>Pseudomonadati</taxon>
        <taxon>Pseudomonadota</taxon>
        <taxon>Alphaproteobacteria</taxon>
        <taxon>Hyphomicrobiales</taxon>
        <taxon>Beijerinckiaceae</taxon>
        <taxon>Beijerinckia</taxon>
    </lineage>
</organism>
<comment type="similarity">
    <text evidence="7 14">Belongs to the CobU/CobP family.</text>
</comment>
<evidence type="ECO:0000256" key="13">
    <source>
        <dbReference type="ARBA" id="ARBA00023134"/>
    </source>
</evidence>
<dbReference type="PANTHER" id="PTHR34848">
    <property type="match status" value="1"/>
</dbReference>
<dbReference type="EC" id="2.7.1.156" evidence="14"/>
<reference evidence="17 18" key="2">
    <citation type="journal article" date="2010" name="J. Bacteriol.">
        <title>Complete genome sequence of Beijerinckia indica subsp. indica.</title>
        <authorList>
            <person name="Tamas I."/>
            <person name="Dedysh S.N."/>
            <person name="Liesack W."/>
            <person name="Stott M.B."/>
            <person name="Alam M."/>
            <person name="Murrell J.C."/>
            <person name="Dunfield P.F."/>
        </authorList>
    </citation>
    <scope>NUCLEOTIDE SEQUENCE [LARGE SCALE GENOMIC DNA]</scope>
    <source>
        <strain evidence="18">ATCC 9039 / DSM 1715 / NCIMB 8712</strain>
    </source>
</reference>
<dbReference type="CDD" id="cd00544">
    <property type="entry name" value="CobU"/>
    <property type="match status" value="1"/>
</dbReference>
<keyword evidence="13 14" id="KW-0342">GTP-binding</keyword>
<feature type="binding site" evidence="16">
    <location>
        <begin position="16"/>
        <end position="23"/>
    </location>
    <ligand>
        <name>GTP</name>
        <dbReference type="ChEBI" id="CHEBI:37565"/>
    </ligand>
</feature>
<dbReference type="PANTHER" id="PTHR34848:SF1">
    <property type="entry name" value="BIFUNCTIONAL ADENOSYLCOBALAMIN BIOSYNTHESIS PROTEIN COBU"/>
    <property type="match status" value="1"/>
</dbReference>
<feature type="binding site" evidence="16">
    <location>
        <begin position="41"/>
        <end position="43"/>
    </location>
    <ligand>
        <name>GTP</name>
        <dbReference type="ChEBI" id="CHEBI:37565"/>
    </ligand>
</feature>
<keyword evidence="18" id="KW-1185">Reference proteome</keyword>
<comment type="catalytic activity">
    <reaction evidence="2 14">
        <text>adenosylcob(III)inamide phosphate + GTP + H(+) = adenosylcob(III)inamide-GDP + diphosphate</text>
        <dbReference type="Rhea" id="RHEA:22712"/>
        <dbReference type="ChEBI" id="CHEBI:15378"/>
        <dbReference type="ChEBI" id="CHEBI:33019"/>
        <dbReference type="ChEBI" id="CHEBI:37565"/>
        <dbReference type="ChEBI" id="CHEBI:58502"/>
        <dbReference type="ChEBI" id="CHEBI:60487"/>
        <dbReference type="EC" id="2.7.7.62"/>
    </reaction>
</comment>
<evidence type="ECO:0000256" key="3">
    <source>
        <dbReference type="ARBA" id="ARBA00001522"/>
    </source>
</evidence>
<dbReference type="EC" id="2.7.7.62" evidence="14"/>
<keyword evidence="11 14" id="KW-0418">Kinase</keyword>
<evidence type="ECO:0000256" key="4">
    <source>
        <dbReference type="ARBA" id="ARBA00003889"/>
    </source>
</evidence>
<protein>
    <recommendedName>
        <fullName evidence="14">Bifunctional adenosylcobalamin biosynthesis protein</fullName>
        <ecNumber evidence="14">2.7.1.156</ecNumber>
        <ecNumber evidence="14">2.7.7.62</ecNumber>
    </recommendedName>
</protein>
<dbReference type="UniPathway" id="UPA00148">
    <property type="reaction ID" value="UER00236"/>
</dbReference>
<evidence type="ECO:0000256" key="5">
    <source>
        <dbReference type="ARBA" id="ARBA00004692"/>
    </source>
</evidence>
<dbReference type="AlphaFoldDB" id="B2IG78"/>
<feature type="binding site" evidence="16">
    <location>
        <position position="69"/>
    </location>
    <ligand>
        <name>GTP</name>
        <dbReference type="ChEBI" id="CHEBI:37565"/>
    </ligand>
</feature>
<comment type="catalytic activity">
    <reaction evidence="1 14">
        <text>adenosylcob(III)inamide + ATP = adenosylcob(III)inamide phosphate + ADP + H(+)</text>
        <dbReference type="Rhea" id="RHEA:15769"/>
        <dbReference type="ChEBI" id="CHEBI:2480"/>
        <dbReference type="ChEBI" id="CHEBI:15378"/>
        <dbReference type="ChEBI" id="CHEBI:30616"/>
        <dbReference type="ChEBI" id="CHEBI:58502"/>
        <dbReference type="ChEBI" id="CHEBI:456216"/>
        <dbReference type="EC" id="2.7.1.156"/>
    </reaction>
</comment>
<keyword evidence="10 14" id="KW-0547">Nucleotide-binding</keyword>
<accession>B2IG78</accession>
<dbReference type="GO" id="GO:0008820">
    <property type="term" value="F:cobinamide phosphate guanylyltransferase activity"/>
    <property type="evidence" value="ECO:0007669"/>
    <property type="project" value="UniProtKB-UniRule"/>
</dbReference>
<dbReference type="PIRSF" id="PIRSF006135">
    <property type="entry name" value="CobU"/>
    <property type="match status" value="1"/>
</dbReference>
<dbReference type="EMBL" id="CP001016">
    <property type="protein sequence ID" value="ACB97152.1"/>
    <property type="molecule type" value="Genomic_DNA"/>
</dbReference>
<evidence type="ECO:0000256" key="11">
    <source>
        <dbReference type="ARBA" id="ARBA00022777"/>
    </source>
</evidence>
<reference evidence="18" key="1">
    <citation type="submission" date="2008-03" db="EMBL/GenBank/DDBJ databases">
        <title>Complete sequence of chromosome of Beijerinckia indica subsp. indica ATCC 9039.</title>
        <authorList>
            <consortium name="US DOE Joint Genome Institute"/>
            <person name="Copeland A."/>
            <person name="Lucas S."/>
            <person name="Lapidus A."/>
            <person name="Glavina del Rio T."/>
            <person name="Dalin E."/>
            <person name="Tice H."/>
            <person name="Bruce D."/>
            <person name="Goodwin L."/>
            <person name="Pitluck S."/>
            <person name="LaButti K."/>
            <person name="Schmutz J."/>
            <person name="Larimer F."/>
            <person name="Land M."/>
            <person name="Hauser L."/>
            <person name="Kyrpides N."/>
            <person name="Mikhailova N."/>
            <person name="Dunfield P.F."/>
            <person name="Dedysh S.N."/>
            <person name="Liesack W."/>
            <person name="Saw J.H."/>
            <person name="Alam M."/>
            <person name="Chen Y."/>
            <person name="Murrell J.C."/>
            <person name="Richardson P."/>
        </authorList>
    </citation>
    <scope>NUCLEOTIDE SEQUENCE [LARGE SCALE GENOMIC DNA]</scope>
    <source>
        <strain evidence="18">ATCC 9039 / DSM 1715 / NCIMB 8712</strain>
    </source>
</reference>
<evidence type="ECO:0000256" key="2">
    <source>
        <dbReference type="ARBA" id="ARBA00000711"/>
    </source>
</evidence>
<evidence type="ECO:0000313" key="17">
    <source>
        <dbReference type="EMBL" id="ACB97152.1"/>
    </source>
</evidence>
<comment type="function">
    <text evidence="4 14">Catalyzes ATP-dependent phosphorylation of adenosylcobinamide and addition of GMP to adenosylcobinamide phosphate.</text>
</comment>
<gene>
    <name evidence="17" type="ordered locus">Bind_3597</name>
</gene>
<dbReference type="Proteomes" id="UP000001695">
    <property type="component" value="Chromosome"/>
</dbReference>
<keyword evidence="9 14" id="KW-0808">Transferase</keyword>
<feature type="binding site" evidence="16">
    <location>
        <begin position="58"/>
        <end position="61"/>
    </location>
    <ligand>
        <name>GTP</name>
        <dbReference type="ChEBI" id="CHEBI:37565"/>
    </ligand>
</feature>
<evidence type="ECO:0000256" key="15">
    <source>
        <dbReference type="PIRSR" id="PIRSR006135-1"/>
    </source>
</evidence>
<dbReference type="GO" id="GO:0005524">
    <property type="term" value="F:ATP binding"/>
    <property type="evidence" value="ECO:0007669"/>
    <property type="project" value="UniProtKB-UniRule"/>
</dbReference>
<evidence type="ECO:0000256" key="9">
    <source>
        <dbReference type="ARBA" id="ARBA00022679"/>
    </source>
</evidence>
<dbReference type="InterPro" id="IPR003203">
    <property type="entry name" value="CobU/CobP"/>
</dbReference>
<name>B2IG78_BEII9</name>
<dbReference type="RefSeq" id="WP_012386500.1">
    <property type="nucleotide sequence ID" value="NC_010581.1"/>
</dbReference>
<sequence length="187" mass="20125">MNPFPASPIRSLFILGGARSGKSFYAQRLAETSGLRPVMIATAEAHDAEMAERIARHKSERGPLWGLVETPLALCETLEQNAHPASILLVDCATLWLSNLFFHEAEIDTAVANLTATILKLSGPLIIVSNEVGQGIVPDNALARKFRDAQGRLNQALAQVCEGVVLVSAGLPLTLKPAPQPAPLWRF</sequence>
<evidence type="ECO:0000313" key="18">
    <source>
        <dbReference type="Proteomes" id="UP000001695"/>
    </source>
</evidence>
<dbReference type="eggNOG" id="COG2087">
    <property type="taxonomic scope" value="Bacteria"/>
</dbReference>
<feature type="binding site" evidence="16">
    <location>
        <position position="91"/>
    </location>
    <ligand>
        <name>GTP</name>
        <dbReference type="ChEBI" id="CHEBI:37565"/>
    </ligand>
</feature>
<evidence type="ECO:0000256" key="7">
    <source>
        <dbReference type="ARBA" id="ARBA00007490"/>
    </source>
</evidence>
<proteinExistence type="inferred from homology"/>
<comment type="pathway">
    <text evidence="6 14">Cofactor biosynthesis; adenosylcobalamin biosynthesis; adenosylcobalamin from cob(II)yrinate a,c-diamide: step 5/7.</text>
</comment>
<dbReference type="STRING" id="395963.Bind_3597"/>
<evidence type="ECO:0000256" key="8">
    <source>
        <dbReference type="ARBA" id="ARBA00022573"/>
    </source>
</evidence>
<keyword evidence="8 14" id="KW-0169">Cobalamin biosynthesis</keyword>
<dbReference type="HOGENOM" id="CLU_094161_0_1_5"/>
<dbReference type="GO" id="GO:0005525">
    <property type="term" value="F:GTP binding"/>
    <property type="evidence" value="ECO:0007669"/>
    <property type="project" value="UniProtKB-UniRule"/>
</dbReference>
<comment type="pathway">
    <text evidence="5 14">Cofactor biosynthesis; adenosylcobalamin biosynthesis; adenosylcobalamin from cob(II)yrinate a,c-diamide: step 6/7.</text>
</comment>
<dbReference type="InterPro" id="IPR027417">
    <property type="entry name" value="P-loop_NTPase"/>
</dbReference>
<evidence type="ECO:0000256" key="6">
    <source>
        <dbReference type="ARBA" id="ARBA00005159"/>
    </source>
</evidence>
<dbReference type="Gene3D" id="3.40.50.300">
    <property type="entry name" value="P-loop containing nucleotide triphosphate hydrolases"/>
    <property type="match status" value="1"/>
</dbReference>
<evidence type="ECO:0000256" key="1">
    <source>
        <dbReference type="ARBA" id="ARBA00000312"/>
    </source>
</evidence>
<evidence type="ECO:0000256" key="16">
    <source>
        <dbReference type="PIRSR" id="PIRSR006135-2"/>
    </source>
</evidence>
<comment type="catalytic activity">
    <reaction evidence="3">
        <text>adenosylcob(III)inamide + GTP = adenosylcob(III)inamide phosphate + GDP + H(+)</text>
        <dbReference type="Rhea" id="RHEA:15765"/>
        <dbReference type="ChEBI" id="CHEBI:2480"/>
        <dbReference type="ChEBI" id="CHEBI:15378"/>
        <dbReference type="ChEBI" id="CHEBI:37565"/>
        <dbReference type="ChEBI" id="CHEBI:58189"/>
        <dbReference type="ChEBI" id="CHEBI:58502"/>
        <dbReference type="EC" id="2.7.1.156"/>
    </reaction>
</comment>
<dbReference type="GO" id="GO:0043752">
    <property type="term" value="F:adenosylcobinamide kinase activity"/>
    <property type="evidence" value="ECO:0007669"/>
    <property type="project" value="UniProtKB-EC"/>
</dbReference>
<dbReference type="NCBIfam" id="NF004469">
    <property type="entry name" value="PRK05800.1"/>
    <property type="match status" value="1"/>
</dbReference>
<keyword evidence="12 14" id="KW-0067">ATP-binding</keyword>
<evidence type="ECO:0000256" key="10">
    <source>
        <dbReference type="ARBA" id="ARBA00022741"/>
    </source>
</evidence>